<proteinExistence type="predicted"/>
<evidence type="ECO:0000313" key="2">
    <source>
        <dbReference type="Proteomes" id="UP001470230"/>
    </source>
</evidence>
<sequence length="128" mass="14948">MIDSNVFPDGNTENFTYKEKISHSLLEARLLRRYSAEFMIKMIESLNDYKEKNGGDIIIDILFAKYLIHANTEDLIKAVQALSEKGEFKSQFHYGLALLCPIDEFKYLRNKIFIQSWRLSSSDIFILD</sequence>
<dbReference type="EMBL" id="JAPFFF010000025">
    <property type="protein sequence ID" value="KAK8849976.1"/>
    <property type="molecule type" value="Genomic_DNA"/>
</dbReference>
<comment type="caution">
    <text evidence="1">The sequence shown here is derived from an EMBL/GenBank/DDBJ whole genome shotgun (WGS) entry which is preliminary data.</text>
</comment>
<protein>
    <submittedName>
        <fullName evidence="1">Uncharacterized protein</fullName>
    </submittedName>
</protein>
<name>A0ABR2HMR2_9EUKA</name>
<evidence type="ECO:0000313" key="1">
    <source>
        <dbReference type="EMBL" id="KAK8849976.1"/>
    </source>
</evidence>
<reference evidence="1 2" key="1">
    <citation type="submission" date="2024-04" db="EMBL/GenBank/DDBJ databases">
        <title>Tritrichomonas musculus Genome.</title>
        <authorList>
            <person name="Alves-Ferreira E."/>
            <person name="Grigg M."/>
            <person name="Lorenzi H."/>
            <person name="Galac M."/>
        </authorList>
    </citation>
    <scope>NUCLEOTIDE SEQUENCE [LARGE SCALE GENOMIC DNA]</scope>
    <source>
        <strain evidence="1 2">EAF2021</strain>
    </source>
</reference>
<organism evidence="1 2">
    <name type="scientific">Tritrichomonas musculus</name>
    <dbReference type="NCBI Taxonomy" id="1915356"/>
    <lineage>
        <taxon>Eukaryota</taxon>
        <taxon>Metamonada</taxon>
        <taxon>Parabasalia</taxon>
        <taxon>Tritrichomonadida</taxon>
        <taxon>Tritrichomonadidae</taxon>
        <taxon>Tritrichomonas</taxon>
    </lineage>
</organism>
<gene>
    <name evidence="1" type="ORF">M9Y10_018569</name>
</gene>
<keyword evidence="2" id="KW-1185">Reference proteome</keyword>
<accession>A0ABR2HMR2</accession>
<dbReference type="Proteomes" id="UP001470230">
    <property type="component" value="Unassembled WGS sequence"/>
</dbReference>